<dbReference type="InterPro" id="IPR027417">
    <property type="entry name" value="P-loop_NTPase"/>
</dbReference>
<name>A0A0F9TIL4_9ZZZZ</name>
<feature type="domain" description="IstB-like ATP-binding" evidence="1">
    <location>
        <begin position="78"/>
        <end position="215"/>
    </location>
</feature>
<dbReference type="Pfam" id="PF01695">
    <property type="entry name" value="IstB_IS21"/>
    <property type="match status" value="1"/>
</dbReference>
<dbReference type="PANTHER" id="PTHR30050:SF4">
    <property type="entry name" value="ATP-BINDING PROTEIN RV3427C IN INSERTION SEQUENCE-RELATED"/>
    <property type="match status" value="1"/>
</dbReference>
<dbReference type="GO" id="GO:0005524">
    <property type="term" value="F:ATP binding"/>
    <property type="evidence" value="ECO:0007669"/>
    <property type="project" value="InterPro"/>
</dbReference>
<dbReference type="SUPFAM" id="SSF52540">
    <property type="entry name" value="P-loop containing nucleoside triphosphate hydrolases"/>
    <property type="match status" value="1"/>
</dbReference>
<dbReference type="InterPro" id="IPR002611">
    <property type="entry name" value="IstB_ATP-bd"/>
</dbReference>
<dbReference type="EMBL" id="LAZR01000321">
    <property type="protein sequence ID" value="KKN74757.1"/>
    <property type="molecule type" value="Genomic_DNA"/>
</dbReference>
<evidence type="ECO:0000313" key="2">
    <source>
        <dbReference type="EMBL" id="KKN74757.1"/>
    </source>
</evidence>
<gene>
    <name evidence="2" type="ORF">LCGC14_0387990</name>
</gene>
<dbReference type="AlphaFoldDB" id="A0A0F9TIL4"/>
<protein>
    <recommendedName>
        <fullName evidence="1">IstB-like ATP-binding domain-containing protein</fullName>
    </recommendedName>
</protein>
<comment type="caution">
    <text evidence="2">The sequence shown here is derived from an EMBL/GenBank/DDBJ whole genome shotgun (WGS) entry which is preliminary data.</text>
</comment>
<proteinExistence type="predicted"/>
<evidence type="ECO:0000259" key="1">
    <source>
        <dbReference type="Pfam" id="PF01695"/>
    </source>
</evidence>
<sequence>MKTLKTDSPNPLTEPFFDCPLCEDAGFVHPLKEDGKPDFSRVVPCKCKVKQLAEEARERRLRQCSLPHGTEGWTFDNFKVNKQWPTLKEAKDAALSLAEETSDFRWLILLSKTDRGKSHLAVAICRQWLERGKPAAYVFVPTMLDELRGGYDDHSYDRKLQYLKDVELLVLDDLGAQYVKNPNEPSWANERLVMIINHRLEEGLHMVVTTNKDLSNLPGDDEHRMGSRLLRFPGSKRIVIEAPEYRLEVSK</sequence>
<organism evidence="2">
    <name type="scientific">marine sediment metagenome</name>
    <dbReference type="NCBI Taxonomy" id="412755"/>
    <lineage>
        <taxon>unclassified sequences</taxon>
        <taxon>metagenomes</taxon>
        <taxon>ecological metagenomes</taxon>
    </lineage>
</organism>
<accession>A0A0F9TIL4</accession>
<dbReference type="PANTHER" id="PTHR30050">
    <property type="entry name" value="CHROMOSOMAL REPLICATION INITIATOR PROTEIN DNAA"/>
    <property type="match status" value="1"/>
</dbReference>
<dbReference type="Gene3D" id="3.40.50.300">
    <property type="entry name" value="P-loop containing nucleotide triphosphate hydrolases"/>
    <property type="match status" value="1"/>
</dbReference>
<reference evidence="2" key="1">
    <citation type="journal article" date="2015" name="Nature">
        <title>Complex archaea that bridge the gap between prokaryotes and eukaryotes.</title>
        <authorList>
            <person name="Spang A."/>
            <person name="Saw J.H."/>
            <person name="Jorgensen S.L."/>
            <person name="Zaremba-Niedzwiedzka K."/>
            <person name="Martijn J."/>
            <person name="Lind A.E."/>
            <person name="van Eijk R."/>
            <person name="Schleper C."/>
            <person name="Guy L."/>
            <person name="Ettema T.J."/>
        </authorList>
    </citation>
    <scope>NUCLEOTIDE SEQUENCE</scope>
</reference>
<dbReference type="GO" id="GO:0006260">
    <property type="term" value="P:DNA replication"/>
    <property type="evidence" value="ECO:0007669"/>
    <property type="project" value="TreeGrafter"/>
</dbReference>